<feature type="coiled-coil region" evidence="1">
    <location>
        <begin position="776"/>
        <end position="810"/>
    </location>
</feature>
<dbReference type="RefSeq" id="XP_001334826.3">
    <property type="nucleotide sequence ID" value="XM_001334790.9"/>
</dbReference>
<dbReference type="GeneID" id="794803"/>
<dbReference type="CTD" id="374864"/>
<feature type="coiled-coil region" evidence="1">
    <location>
        <begin position="695"/>
        <end position="722"/>
    </location>
</feature>
<feature type="coiled-coil region" evidence="1">
    <location>
        <begin position="255"/>
        <end position="317"/>
    </location>
</feature>
<sequence length="846" mass="98634">MMPDIKLLKFSSSEAAFLPEGEQQTVCSSRRRSCALVNTPTLCVNKVVFHIQELQSKLDNWGQQGDNAQHETAHENSHRIIWKCVSTEGGNAETSTDLCVEGMGLNARESGMWTDTADVLMDVMSLVERLEQDRRDAEKAILEEKEKAKKLLEKLNSLCVWKQNEFPVEMKKEREACSTDLAELTLQLKMSRDQLPQVRDRLTLAEVLNPRLKEEIDFMRKHGPLAHHRLQLEREIIQQIQTALAEAYETFSDISEKLQSLYQELKAEEMNADIEKEHMNKEMEIIRNHISDKQSELQQLQSQCETFHMEMKEIVEKITLKDEQIKPLVKEMRQFERQDRDVNDQVGTLKAQMADKEEMLKLKNNEVMQLQKQIQAYKLESNEKMSELDAVLSQKRFDLSALRDQNKELEFKIEDYKRKTYQSKQAVRKLAMDHEHIKLKISLSEKQWKPVKEELQQVSNEHSDTKAELERLERQTFLEELRNRKEIDKMKSLVSTEKAAFDFIKGNLDVEAAEYIREQNNCKRVKDELQKNHNDAFIATAELVTELEKLTQILTEKSETIENLKVKLSDLQAANKNLSDYFEERKKHHQESLDSAKERLTLLLLRYDENSNRMKEIDLKSKDLKQESEMMEQTISTMPDIIEDLQALSNTMMSKHGTAAEVMGNLHRDMASCEQRKSDHAQIHLALFTQRQAVMKDTEANLRKALKDNLKLAQEYQELQRALMMSRQDVLCVFDGRNRAEASILDHKQLSLLQKRMHKAMLKYFKHRSVYSQAELARFQTLSNQNNQKMKALQEELSNAIQRLSEFLLSLTDDSTSSHVPQQANRPIASRCRRMEKEMPTVHIAE</sequence>
<dbReference type="AGR" id="ZFIN:ZDB-GENE-091204-398"/>
<evidence type="ECO:0000256" key="1">
    <source>
        <dbReference type="SAM" id="Coils"/>
    </source>
</evidence>
<dbReference type="KEGG" id="dre:794803"/>
<proteinExistence type="predicted"/>
<dbReference type="PANTHER" id="PTHR35088:SF1">
    <property type="entry name" value="COILED-COIL DOMAIN-CONTAINING PROTEIN 178"/>
    <property type="match status" value="1"/>
</dbReference>
<evidence type="ECO:0000313" key="4">
    <source>
        <dbReference type="ZFIN" id="ZDB-GENE-091204-398"/>
    </source>
</evidence>
<dbReference type="PANTHER" id="PTHR35088">
    <property type="entry name" value="COILED-COIL DOMAIN-CONTAINING PROTEIN 178"/>
    <property type="match status" value="1"/>
</dbReference>
<feature type="coiled-coil region" evidence="1">
    <location>
        <begin position="512"/>
        <end position="634"/>
    </location>
</feature>
<gene>
    <name evidence="3 4" type="primary">ccdc178</name>
</gene>
<keyword evidence="2" id="KW-1185">Reference proteome</keyword>
<organism evidence="2 3">
    <name type="scientific">Danio rerio</name>
    <name type="common">Zebrafish</name>
    <name type="synonym">Brachydanio rerio</name>
    <dbReference type="NCBI Taxonomy" id="7955"/>
    <lineage>
        <taxon>Eukaryota</taxon>
        <taxon>Metazoa</taxon>
        <taxon>Chordata</taxon>
        <taxon>Craniata</taxon>
        <taxon>Vertebrata</taxon>
        <taxon>Euteleostomi</taxon>
        <taxon>Actinopterygii</taxon>
        <taxon>Neopterygii</taxon>
        <taxon>Teleostei</taxon>
        <taxon>Ostariophysi</taxon>
        <taxon>Cypriniformes</taxon>
        <taxon>Danionidae</taxon>
        <taxon>Danioninae</taxon>
        <taxon>Danio</taxon>
    </lineage>
</organism>
<evidence type="ECO:0000313" key="2">
    <source>
        <dbReference type="Proteomes" id="UP000000437"/>
    </source>
</evidence>
<feature type="coiled-coil region" evidence="1">
    <location>
        <begin position="346"/>
        <end position="419"/>
    </location>
</feature>
<dbReference type="OrthoDB" id="10010556at2759"/>
<dbReference type="AlphaFoldDB" id="A0A8M1Q728"/>
<name>A0A8M1Q728_DANRE</name>
<dbReference type="Proteomes" id="UP000000437">
    <property type="component" value="Chromosome 24"/>
</dbReference>
<evidence type="ECO:0000313" key="3">
    <source>
        <dbReference type="RefSeq" id="XP_001334826.3"/>
    </source>
</evidence>
<reference evidence="3" key="1">
    <citation type="submission" date="2025-08" db="UniProtKB">
        <authorList>
            <consortium name="RefSeq"/>
        </authorList>
    </citation>
    <scope>IDENTIFICATION</scope>
    <source>
        <strain evidence="3">Tuebingen</strain>
        <tissue evidence="3">Fibroblasts and whole tissue</tissue>
    </source>
</reference>
<accession>A0A8M1Q728</accession>
<protein>
    <submittedName>
        <fullName evidence="3">Coiled-coil domain-containing protein 178 isoform X1</fullName>
    </submittedName>
</protein>
<feature type="coiled-coil region" evidence="1">
    <location>
        <begin position="120"/>
        <end position="158"/>
    </location>
</feature>
<dbReference type="InterPro" id="IPR038826">
    <property type="entry name" value="CCDC178"/>
</dbReference>
<dbReference type="ZFIN" id="ZDB-GENE-091204-398">
    <property type="gene designation" value="ccdc178"/>
</dbReference>
<keyword evidence="1" id="KW-0175">Coiled coil</keyword>